<evidence type="ECO:0000256" key="4">
    <source>
        <dbReference type="ARBA" id="ARBA00023163"/>
    </source>
</evidence>
<dbReference type="PANTHER" id="PTHR11834">
    <property type="entry name" value="TRANSCRIPTIONAL ENHANCER FACTOR TEF RELATED"/>
    <property type="match status" value="1"/>
</dbReference>
<dbReference type="GeneID" id="19204728"/>
<comment type="subcellular location">
    <subcellularLocation>
        <location evidence="1">Nucleus</location>
    </subcellularLocation>
</comment>
<proteinExistence type="inferred from homology"/>
<sequence length="464" mass="51403">MDSISAPNSTPSVHPMTLKFSKYEDIWPDEVHAAFMEALSLYPPMGKRRIKYYLLKKGEDKKSVDFHDSSRVKAFGRCQLIQLYILEKTGQSRTRKQVSSHLQRLKKMHRKNPEFLSRLEPKESSLGSSCAEPVPGPEVIGTSGGAKLVALPSSFQSSAASGNKDSEHSRTMHLDVHLPASTNIEHAHNCWKIKNETLDSSYCDAQEPHEAYEGAFLDPHPALQPLVIQNPSIERSYSSMSDKSALHPCNSMSLRRLAAGLPALQRQMELPSPSYQDICDTAEFANTLGSATGLISQPESCFQNSLFSHTTTQYDKDYNDTDYRNNLCSPHPTTKTCYSAPDYGQWSDYSSLPTHALSELKNHIMRWGRYGTFGIPSDAGASSVRGPYDLTYPESGYSSESTSPNTSTEYSWSSDEKLWRLNSGSPDGYDPYGTSVLKPTPIYPESYVHSGADMPLSSCSGAAF</sequence>
<evidence type="ECO:0000313" key="8">
    <source>
        <dbReference type="EMBL" id="EIW85240.1"/>
    </source>
</evidence>
<dbReference type="Pfam" id="PF01285">
    <property type="entry name" value="TEA"/>
    <property type="match status" value="1"/>
</dbReference>
<keyword evidence="4" id="KW-0804">Transcription</keyword>
<dbReference type="KEGG" id="cput:CONPUDRAFT_162489"/>
<evidence type="ECO:0000256" key="2">
    <source>
        <dbReference type="ARBA" id="ARBA00008421"/>
    </source>
</evidence>
<name>A0A5M3N1F8_CONPW</name>
<evidence type="ECO:0000256" key="3">
    <source>
        <dbReference type="ARBA" id="ARBA00023015"/>
    </source>
</evidence>
<evidence type="ECO:0000256" key="6">
    <source>
        <dbReference type="PROSITE-ProRule" id="PRU00505"/>
    </source>
</evidence>
<comment type="similarity">
    <text evidence="2">Belongs to the TEC1 family.</text>
</comment>
<keyword evidence="5" id="KW-0539">Nucleus</keyword>
<evidence type="ECO:0000256" key="5">
    <source>
        <dbReference type="ARBA" id="ARBA00023242"/>
    </source>
</evidence>
<reference evidence="9" key="1">
    <citation type="journal article" date="2012" name="Science">
        <title>The Paleozoic origin of enzymatic lignin decomposition reconstructed from 31 fungal genomes.</title>
        <authorList>
            <person name="Floudas D."/>
            <person name="Binder M."/>
            <person name="Riley R."/>
            <person name="Barry K."/>
            <person name="Blanchette R.A."/>
            <person name="Henrissat B."/>
            <person name="Martinez A.T."/>
            <person name="Otillar R."/>
            <person name="Spatafora J.W."/>
            <person name="Yadav J.S."/>
            <person name="Aerts A."/>
            <person name="Benoit I."/>
            <person name="Boyd A."/>
            <person name="Carlson A."/>
            <person name="Copeland A."/>
            <person name="Coutinho P.M."/>
            <person name="de Vries R.P."/>
            <person name="Ferreira P."/>
            <person name="Findley K."/>
            <person name="Foster B."/>
            <person name="Gaskell J."/>
            <person name="Glotzer D."/>
            <person name="Gorecki P."/>
            <person name="Heitman J."/>
            <person name="Hesse C."/>
            <person name="Hori C."/>
            <person name="Igarashi K."/>
            <person name="Jurgens J.A."/>
            <person name="Kallen N."/>
            <person name="Kersten P."/>
            <person name="Kohler A."/>
            <person name="Kuees U."/>
            <person name="Kumar T.K.A."/>
            <person name="Kuo A."/>
            <person name="LaButti K."/>
            <person name="Larrondo L.F."/>
            <person name="Lindquist E."/>
            <person name="Ling A."/>
            <person name="Lombard V."/>
            <person name="Lucas S."/>
            <person name="Lundell T."/>
            <person name="Martin R."/>
            <person name="McLaughlin D.J."/>
            <person name="Morgenstern I."/>
            <person name="Morin E."/>
            <person name="Murat C."/>
            <person name="Nagy L.G."/>
            <person name="Nolan M."/>
            <person name="Ohm R.A."/>
            <person name="Patyshakuliyeva A."/>
            <person name="Rokas A."/>
            <person name="Ruiz-Duenas F.J."/>
            <person name="Sabat G."/>
            <person name="Salamov A."/>
            <person name="Samejima M."/>
            <person name="Schmutz J."/>
            <person name="Slot J.C."/>
            <person name="St John F."/>
            <person name="Stenlid J."/>
            <person name="Sun H."/>
            <person name="Sun S."/>
            <person name="Syed K."/>
            <person name="Tsang A."/>
            <person name="Wiebenga A."/>
            <person name="Young D."/>
            <person name="Pisabarro A."/>
            <person name="Eastwood D.C."/>
            <person name="Martin F."/>
            <person name="Cullen D."/>
            <person name="Grigoriev I.V."/>
            <person name="Hibbett D.S."/>
        </authorList>
    </citation>
    <scope>NUCLEOTIDE SEQUENCE [LARGE SCALE GENOMIC DNA]</scope>
    <source>
        <strain evidence="9">RWD-64-598 SS2</strain>
    </source>
</reference>
<gene>
    <name evidence="8" type="ORF">CONPUDRAFT_162489</name>
</gene>
<dbReference type="PANTHER" id="PTHR11834:SF0">
    <property type="entry name" value="PROTEIN SCALLOPED"/>
    <property type="match status" value="1"/>
</dbReference>
<dbReference type="InterPro" id="IPR050937">
    <property type="entry name" value="TEC1_TEAD_TF"/>
</dbReference>
<dbReference type="OrthoDB" id="10006572at2759"/>
<dbReference type="Proteomes" id="UP000053558">
    <property type="component" value="Unassembled WGS sequence"/>
</dbReference>
<protein>
    <submittedName>
        <fullName evidence="8">TEA-domain-containing protein</fullName>
    </submittedName>
</protein>
<dbReference type="GO" id="GO:0005667">
    <property type="term" value="C:transcription regulator complex"/>
    <property type="evidence" value="ECO:0007669"/>
    <property type="project" value="TreeGrafter"/>
</dbReference>
<dbReference type="InterPro" id="IPR000818">
    <property type="entry name" value="TEA/ATTS_dom"/>
</dbReference>
<feature type="DNA-binding region" description="TEA" evidence="6">
    <location>
        <begin position="20"/>
        <end position="112"/>
    </location>
</feature>
<accession>A0A5M3N1F8</accession>
<dbReference type="GO" id="GO:0000981">
    <property type="term" value="F:DNA-binding transcription factor activity, RNA polymerase II-specific"/>
    <property type="evidence" value="ECO:0007669"/>
    <property type="project" value="TreeGrafter"/>
</dbReference>
<comment type="caution">
    <text evidence="8">The sequence shown here is derived from an EMBL/GenBank/DDBJ whole genome shotgun (WGS) entry which is preliminary data.</text>
</comment>
<dbReference type="GO" id="GO:0000978">
    <property type="term" value="F:RNA polymerase II cis-regulatory region sequence-specific DNA binding"/>
    <property type="evidence" value="ECO:0007669"/>
    <property type="project" value="TreeGrafter"/>
</dbReference>
<dbReference type="SMART" id="SM00426">
    <property type="entry name" value="TEA"/>
    <property type="match status" value="1"/>
</dbReference>
<keyword evidence="9" id="KW-1185">Reference proteome</keyword>
<dbReference type="PROSITE" id="PS51088">
    <property type="entry name" value="TEA_2"/>
    <property type="match status" value="1"/>
</dbReference>
<dbReference type="RefSeq" id="XP_007764787.1">
    <property type="nucleotide sequence ID" value="XM_007766597.1"/>
</dbReference>
<dbReference type="EMBL" id="JH711574">
    <property type="protein sequence ID" value="EIW85240.1"/>
    <property type="molecule type" value="Genomic_DNA"/>
</dbReference>
<dbReference type="Gene3D" id="6.10.20.40">
    <property type="entry name" value="TEA/ATTS domain"/>
    <property type="match status" value="1"/>
</dbReference>
<feature type="domain" description="TEA" evidence="7">
    <location>
        <begin position="20"/>
        <end position="112"/>
    </location>
</feature>
<dbReference type="GO" id="GO:0005634">
    <property type="term" value="C:nucleus"/>
    <property type="evidence" value="ECO:0007669"/>
    <property type="project" value="UniProtKB-SubCell"/>
</dbReference>
<evidence type="ECO:0000259" key="7">
    <source>
        <dbReference type="PROSITE" id="PS51088"/>
    </source>
</evidence>
<organism evidence="8 9">
    <name type="scientific">Coniophora puteana (strain RWD-64-598)</name>
    <name type="common">Brown rot fungus</name>
    <dbReference type="NCBI Taxonomy" id="741705"/>
    <lineage>
        <taxon>Eukaryota</taxon>
        <taxon>Fungi</taxon>
        <taxon>Dikarya</taxon>
        <taxon>Basidiomycota</taxon>
        <taxon>Agaricomycotina</taxon>
        <taxon>Agaricomycetes</taxon>
        <taxon>Agaricomycetidae</taxon>
        <taxon>Boletales</taxon>
        <taxon>Coniophorineae</taxon>
        <taxon>Coniophoraceae</taxon>
        <taxon>Coniophora</taxon>
    </lineage>
</organism>
<dbReference type="InterPro" id="IPR038096">
    <property type="entry name" value="TEA/ATTS_sf"/>
</dbReference>
<evidence type="ECO:0000256" key="1">
    <source>
        <dbReference type="ARBA" id="ARBA00004123"/>
    </source>
</evidence>
<keyword evidence="3" id="KW-0805">Transcription regulation</keyword>
<evidence type="ECO:0000313" key="9">
    <source>
        <dbReference type="Proteomes" id="UP000053558"/>
    </source>
</evidence>
<dbReference type="AlphaFoldDB" id="A0A5M3N1F8"/>